<comment type="caution">
    <text evidence="6">The sequence shown here is derived from an EMBL/GenBank/DDBJ whole genome shotgun (WGS) entry which is preliminary data.</text>
</comment>
<keyword evidence="7" id="KW-1185">Reference proteome</keyword>
<dbReference type="OrthoDB" id="9057547at2"/>
<dbReference type="Pfam" id="PF00589">
    <property type="entry name" value="Phage_integrase"/>
    <property type="match status" value="1"/>
</dbReference>
<dbReference type="InterPro" id="IPR011010">
    <property type="entry name" value="DNA_brk_join_enz"/>
</dbReference>
<dbReference type="PROSITE" id="PS51898">
    <property type="entry name" value="TYR_RECOMBINASE"/>
    <property type="match status" value="1"/>
</dbReference>
<comment type="similarity">
    <text evidence="1">Belongs to the 'phage' integrase family.</text>
</comment>
<evidence type="ECO:0000256" key="3">
    <source>
        <dbReference type="ARBA" id="ARBA00023125"/>
    </source>
</evidence>
<proteinExistence type="inferred from homology"/>
<dbReference type="InterPro" id="IPR010998">
    <property type="entry name" value="Integrase_recombinase_N"/>
</dbReference>
<dbReference type="GO" id="GO:0006310">
    <property type="term" value="P:DNA recombination"/>
    <property type="evidence" value="ECO:0007669"/>
    <property type="project" value="UniProtKB-KW"/>
</dbReference>
<dbReference type="InterPro" id="IPR013762">
    <property type="entry name" value="Integrase-like_cat_sf"/>
</dbReference>
<dbReference type="EMBL" id="SLVJ01000005">
    <property type="protein sequence ID" value="TCM68433.1"/>
    <property type="molecule type" value="Genomic_DNA"/>
</dbReference>
<keyword evidence="3" id="KW-0238">DNA-binding</keyword>
<feature type="domain" description="Tyr recombinase" evidence="5">
    <location>
        <begin position="158"/>
        <end position="263"/>
    </location>
</feature>
<gene>
    <name evidence="6" type="ORF">EC844_105137</name>
</gene>
<reference evidence="6 7" key="1">
    <citation type="submission" date="2019-03" db="EMBL/GenBank/DDBJ databases">
        <title>Genomic analyses of the natural microbiome of Caenorhabditis elegans.</title>
        <authorList>
            <person name="Samuel B."/>
        </authorList>
    </citation>
    <scope>NUCLEOTIDE SEQUENCE [LARGE SCALE GENOMIC DNA]</scope>
    <source>
        <strain evidence="6 7">JUb89</strain>
    </source>
</reference>
<organism evidence="6 7">
    <name type="scientific">Acinetobacter calcoaceticus</name>
    <dbReference type="NCBI Taxonomy" id="471"/>
    <lineage>
        <taxon>Bacteria</taxon>
        <taxon>Pseudomonadati</taxon>
        <taxon>Pseudomonadota</taxon>
        <taxon>Gammaproteobacteria</taxon>
        <taxon>Moraxellales</taxon>
        <taxon>Moraxellaceae</taxon>
        <taxon>Acinetobacter</taxon>
        <taxon>Acinetobacter calcoaceticus/baumannii complex</taxon>
    </lineage>
</organism>
<dbReference type="Proteomes" id="UP000294963">
    <property type="component" value="Unassembled WGS sequence"/>
</dbReference>
<sequence>MKIPKAIKRGDSWRICVNYQNKRHTSTHDTEKEATEWAARKIIELKDAAKNPTPKIPQHTYGEAIEFYLKHVTPKKKGARWENLRFRKLMRDNPDLVAKNLTDLKPIDFATYRDQRIKVVTPTTVSREMELLSAVLHHSIRELGWLVASPMTHVSRPKLPPPRNRRAFQHEIDAIVAATGYRKDDPLSKSSHEVGWAILFAVETAMRLGEIVSIRWSDVYLDDMYIHLPDTKNGLTRNVPLSVEAERLIRQANGYNKSSILKN</sequence>
<evidence type="ECO:0000256" key="4">
    <source>
        <dbReference type="ARBA" id="ARBA00023172"/>
    </source>
</evidence>
<keyword evidence="4" id="KW-0233">DNA recombination</keyword>
<accession>A0A4R1Y7Y4</accession>
<evidence type="ECO:0000313" key="7">
    <source>
        <dbReference type="Proteomes" id="UP000294963"/>
    </source>
</evidence>
<protein>
    <submittedName>
        <fullName evidence="6">Phage integrase family protein</fullName>
    </submittedName>
</protein>
<dbReference type="PANTHER" id="PTHR30629">
    <property type="entry name" value="PROPHAGE INTEGRASE"/>
    <property type="match status" value="1"/>
</dbReference>
<dbReference type="GO" id="GO:0003677">
    <property type="term" value="F:DNA binding"/>
    <property type="evidence" value="ECO:0007669"/>
    <property type="project" value="UniProtKB-KW"/>
</dbReference>
<dbReference type="Gene3D" id="1.10.443.10">
    <property type="entry name" value="Intergrase catalytic core"/>
    <property type="match status" value="1"/>
</dbReference>
<dbReference type="InterPro" id="IPR050808">
    <property type="entry name" value="Phage_Integrase"/>
</dbReference>
<dbReference type="Gene3D" id="1.10.150.130">
    <property type="match status" value="1"/>
</dbReference>
<name>A0A4R1Y7Y4_ACICA</name>
<evidence type="ECO:0000313" key="6">
    <source>
        <dbReference type="EMBL" id="TCM68433.1"/>
    </source>
</evidence>
<dbReference type="GO" id="GO:0015074">
    <property type="term" value="P:DNA integration"/>
    <property type="evidence" value="ECO:0007669"/>
    <property type="project" value="UniProtKB-KW"/>
</dbReference>
<dbReference type="SUPFAM" id="SSF56349">
    <property type="entry name" value="DNA breaking-rejoining enzymes"/>
    <property type="match status" value="1"/>
</dbReference>
<dbReference type="InterPro" id="IPR002104">
    <property type="entry name" value="Integrase_catalytic"/>
</dbReference>
<evidence type="ECO:0000256" key="1">
    <source>
        <dbReference type="ARBA" id="ARBA00008857"/>
    </source>
</evidence>
<dbReference type="PANTHER" id="PTHR30629:SF2">
    <property type="entry name" value="PROPHAGE INTEGRASE INTS-RELATED"/>
    <property type="match status" value="1"/>
</dbReference>
<evidence type="ECO:0000259" key="5">
    <source>
        <dbReference type="PROSITE" id="PS51898"/>
    </source>
</evidence>
<dbReference type="AlphaFoldDB" id="A0A4R1Y7Y4"/>
<keyword evidence="2" id="KW-0229">DNA integration</keyword>
<evidence type="ECO:0000256" key="2">
    <source>
        <dbReference type="ARBA" id="ARBA00022908"/>
    </source>
</evidence>